<evidence type="ECO:0000313" key="1">
    <source>
        <dbReference type="EMBL" id="GFG91403.1"/>
    </source>
</evidence>
<protein>
    <submittedName>
        <fullName evidence="1">Uncharacterized protein</fullName>
    </submittedName>
</protein>
<comment type="caution">
    <text evidence="1">The sequence shown here is derived from an EMBL/GenBank/DDBJ whole genome shotgun (WGS) entry which is preliminary data.</text>
</comment>
<reference evidence="1 2" key="1">
    <citation type="journal article" date="2019" name="Emerg. Microbes Infect.">
        <title>Comprehensive subspecies identification of 175 nontuberculous mycobacteria species based on 7547 genomic profiles.</title>
        <authorList>
            <person name="Matsumoto Y."/>
            <person name="Kinjo T."/>
            <person name="Motooka D."/>
            <person name="Nabeya D."/>
            <person name="Jung N."/>
            <person name="Uechi K."/>
            <person name="Horii T."/>
            <person name="Iida T."/>
            <person name="Fujita J."/>
            <person name="Nakamura S."/>
        </authorList>
    </citation>
    <scope>NUCLEOTIDE SEQUENCE [LARGE SCALE GENOMIC DNA]</scope>
    <source>
        <strain evidence="1 2">JCM 30725</strain>
    </source>
</reference>
<accession>A0A7I9YSC8</accession>
<evidence type="ECO:0000313" key="2">
    <source>
        <dbReference type="Proteomes" id="UP000465360"/>
    </source>
</evidence>
<keyword evidence="2" id="KW-1185">Reference proteome</keyword>
<dbReference type="AlphaFoldDB" id="A0A7I9YSC8"/>
<name>A0A7I9YSC8_MYCBU</name>
<dbReference type="EMBL" id="BLKZ01000001">
    <property type="protein sequence ID" value="GFG91403.1"/>
    <property type="molecule type" value="Genomic_DNA"/>
</dbReference>
<sequence>MTEALCRELQQSLSKPDFPLGRPEAAYWLLWKWIKVHYGDNGGVEKFELGLDDPELEEFAFDLLVELKRGTKVCNAMWMLLWCDTQLEYERDMQQLRRAVEDYWSGMS</sequence>
<proteinExistence type="predicted"/>
<gene>
    <name evidence="1" type="ORF">MBOU_34450</name>
</gene>
<dbReference type="Proteomes" id="UP000465360">
    <property type="component" value="Unassembled WGS sequence"/>
</dbReference>
<organism evidence="1 2">
    <name type="scientific">Mycobacterium bourgelatii</name>
    <dbReference type="NCBI Taxonomy" id="1273442"/>
    <lineage>
        <taxon>Bacteria</taxon>
        <taxon>Bacillati</taxon>
        <taxon>Actinomycetota</taxon>
        <taxon>Actinomycetes</taxon>
        <taxon>Mycobacteriales</taxon>
        <taxon>Mycobacteriaceae</taxon>
        <taxon>Mycobacterium</taxon>
    </lineage>
</organism>